<protein>
    <submittedName>
        <fullName evidence="1">Uncharacterized protein</fullName>
    </submittedName>
</protein>
<dbReference type="VEuPathDB" id="FungiDB:BO83DRAFT_91312"/>
<dbReference type="Proteomes" id="UP000246171">
    <property type="component" value="Unassembled WGS sequence"/>
</dbReference>
<accession>A0A317V615</accession>
<dbReference type="RefSeq" id="XP_025386012.1">
    <property type="nucleotide sequence ID" value="XM_025537702.1"/>
</dbReference>
<organism evidence="1 2">
    <name type="scientific">Aspergillus eucalypticola (strain CBS 122712 / IBT 29274)</name>
    <dbReference type="NCBI Taxonomy" id="1448314"/>
    <lineage>
        <taxon>Eukaryota</taxon>
        <taxon>Fungi</taxon>
        <taxon>Dikarya</taxon>
        <taxon>Ascomycota</taxon>
        <taxon>Pezizomycotina</taxon>
        <taxon>Eurotiomycetes</taxon>
        <taxon>Eurotiomycetidae</taxon>
        <taxon>Eurotiales</taxon>
        <taxon>Aspergillaceae</taxon>
        <taxon>Aspergillus</taxon>
        <taxon>Aspergillus subgen. Circumdati</taxon>
    </lineage>
</organism>
<proteinExistence type="predicted"/>
<reference evidence="1" key="1">
    <citation type="submission" date="2016-12" db="EMBL/GenBank/DDBJ databases">
        <title>The genomes of Aspergillus section Nigri reveals drivers in fungal speciation.</title>
        <authorList>
            <consortium name="DOE Joint Genome Institute"/>
            <person name="Vesth T.C."/>
            <person name="Nybo J."/>
            <person name="Theobald S."/>
            <person name="Brandl J."/>
            <person name="Frisvad J.C."/>
            <person name="Nielsen K.F."/>
            <person name="Lyhne E.K."/>
            <person name="Kogle M.E."/>
            <person name="Kuo A."/>
            <person name="Riley R."/>
            <person name="Clum A."/>
            <person name="Nolan M."/>
            <person name="Lipzen A."/>
            <person name="Salamov A."/>
            <person name="Henrissat B."/>
            <person name="Wiebenga A."/>
            <person name="De vries R.P."/>
            <person name="Grigoriev I.V."/>
            <person name="Mortensen U.H."/>
            <person name="Andersen M.R."/>
            <person name="Baker S.E."/>
        </authorList>
    </citation>
    <scope>NUCLEOTIDE SEQUENCE</scope>
    <source>
        <strain evidence="1">CBS 122712</strain>
    </source>
</reference>
<name>A0A317V615_ASPEC</name>
<dbReference type="AlphaFoldDB" id="A0A317V615"/>
<dbReference type="EMBL" id="MSFU01000020">
    <property type="protein sequence ID" value="PWY68332.1"/>
    <property type="molecule type" value="Genomic_DNA"/>
</dbReference>
<sequence>MAILDTELIPQMLPPPHFITRGNCDYCVLNVILAVRADNRSWELGVERSVGADIWVWRVFRRTNIHWRNSCGNHVLVLPIIWYAWCPGNLIPHTPLQEVCEGRIVLFVSSEQCRYSVVFTARLNFFGGNYISRAEPVNGLQGAKVSRVELLCM</sequence>
<keyword evidence="2" id="KW-1185">Reference proteome</keyword>
<evidence type="ECO:0000313" key="1">
    <source>
        <dbReference type="EMBL" id="PWY68332.1"/>
    </source>
</evidence>
<comment type="caution">
    <text evidence="1">The sequence shown here is derived from an EMBL/GenBank/DDBJ whole genome shotgun (WGS) entry which is preliminary data.</text>
</comment>
<dbReference type="GeneID" id="37059664"/>
<gene>
    <name evidence="1" type="ORF">BO83DRAFT_91312</name>
</gene>
<evidence type="ECO:0000313" key="2">
    <source>
        <dbReference type="Proteomes" id="UP000246171"/>
    </source>
</evidence>